<feature type="transmembrane region" description="Helical" evidence="7">
    <location>
        <begin position="6"/>
        <end position="22"/>
    </location>
</feature>
<keyword evidence="7" id="KW-1133">Transmembrane helix</keyword>
<dbReference type="CDD" id="cd11073">
    <property type="entry name" value="CYP76-like"/>
    <property type="match status" value="1"/>
</dbReference>
<dbReference type="InterPro" id="IPR017972">
    <property type="entry name" value="Cyt_P450_CS"/>
</dbReference>
<comment type="caution">
    <text evidence="8">The sequence shown here is derived from an EMBL/GenBank/DDBJ whole genome shotgun (WGS) entry which is preliminary data.</text>
</comment>
<comment type="cofactor">
    <cofactor evidence="5">
        <name>heme</name>
        <dbReference type="ChEBI" id="CHEBI:30413"/>
    </cofactor>
</comment>
<dbReference type="PRINTS" id="PR00463">
    <property type="entry name" value="EP450I"/>
</dbReference>
<evidence type="ECO:0000256" key="2">
    <source>
        <dbReference type="ARBA" id="ARBA00022723"/>
    </source>
</evidence>
<keyword evidence="5 6" id="KW-0349">Heme</keyword>
<keyword evidence="2 5" id="KW-0479">Metal-binding</keyword>
<dbReference type="FunFam" id="1.10.630.10:FF:000007">
    <property type="entry name" value="Cytochrome P450 76C4"/>
    <property type="match status" value="1"/>
</dbReference>
<dbReference type="PROSITE" id="PS00086">
    <property type="entry name" value="CYTOCHROME_P450"/>
    <property type="match status" value="1"/>
</dbReference>
<evidence type="ECO:0000256" key="3">
    <source>
        <dbReference type="ARBA" id="ARBA00023002"/>
    </source>
</evidence>
<dbReference type="SUPFAM" id="SSF48264">
    <property type="entry name" value="Cytochrome P450"/>
    <property type="match status" value="1"/>
</dbReference>
<dbReference type="PANTHER" id="PTHR47950">
    <property type="entry name" value="CYTOCHROME P450, FAMILY 76, SUBFAMILY C, POLYPEPTIDE 5-RELATED"/>
    <property type="match status" value="1"/>
</dbReference>
<dbReference type="InterPro" id="IPR001128">
    <property type="entry name" value="Cyt_P450"/>
</dbReference>
<protein>
    <recommendedName>
        <fullName evidence="10">Cytochrome P450</fullName>
    </recommendedName>
</protein>
<dbReference type="InterPro" id="IPR002401">
    <property type="entry name" value="Cyt_P450_E_grp-I"/>
</dbReference>
<evidence type="ECO:0000256" key="6">
    <source>
        <dbReference type="RuleBase" id="RU000461"/>
    </source>
</evidence>
<dbReference type="GO" id="GO:0004497">
    <property type="term" value="F:monooxygenase activity"/>
    <property type="evidence" value="ECO:0007669"/>
    <property type="project" value="UniProtKB-KW"/>
</dbReference>
<accession>A0AAE1JSL0</accession>
<evidence type="ECO:0000313" key="9">
    <source>
        <dbReference type="Proteomes" id="UP001293593"/>
    </source>
</evidence>
<reference evidence="8" key="1">
    <citation type="submission" date="2023-10" db="EMBL/GenBank/DDBJ databases">
        <title>Chromosome-level genome of the transformable northern wattle, Acacia crassicarpa.</title>
        <authorList>
            <person name="Massaro I."/>
            <person name="Sinha N.R."/>
            <person name="Poethig S."/>
            <person name="Leichty A.R."/>
        </authorList>
    </citation>
    <scope>NUCLEOTIDE SEQUENCE</scope>
    <source>
        <strain evidence="8">Acra3RX</strain>
        <tissue evidence="8">Leaf</tissue>
    </source>
</reference>
<dbReference type="InterPro" id="IPR036396">
    <property type="entry name" value="Cyt_P450_sf"/>
</dbReference>
<dbReference type="PANTHER" id="PTHR47950:SF30">
    <property type="entry name" value="CYTOCHROME P450 FAMILY PROTEIN"/>
    <property type="match status" value="1"/>
</dbReference>
<feature type="binding site" description="axial binding residue" evidence="5">
    <location>
        <position position="445"/>
    </location>
    <ligand>
        <name>heme</name>
        <dbReference type="ChEBI" id="CHEBI:30413"/>
    </ligand>
    <ligandPart>
        <name>Fe</name>
        <dbReference type="ChEBI" id="CHEBI:18248"/>
    </ligandPart>
</feature>
<dbReference type="Pfam" id="PF00067">
    <property type="entry name" value="p450"/>
    <property type="match status" value="1"/>
</dbReference>
<evidence type="ECO:0008006" key="10">
    <source>
        <dbReference type="Google" id="ProtNLM"/>
    </source>
</evidence>
<keyword evidence="6" id="KW-0503">Monooxygenase</keyword>
<keyword evidence="4 5" id="KW-0408">Iron</keyword>
<dbReference type="Proteomes" id="UP001293593">
    <property type="component" value="Unassembled WGS sequence"/>
</dbReference>
<gene>
    <name evidence="8" type="ORF">QN277_019064</name>
</gene>
<evidence type="ECO:0000256" key="1">
    <source>
        <dbReference type="ARBA" id="ARBA00010617"/>
    </source>
</evidence>
<keyword evidence="3 6" id="KW-0560">Oxidoreductase</keyword>
<evidence type="ECO:0000313" key="8">
    <source>
        <dbReference type="EMBL" id="KAK4276075.1"/>
    </source>
</evidence>
<dbReference type="AlphaFoldDB" id="A0AAE1JSL0"/>
<dbReference type="Gene3D" id="1.10.630.10">
    <property type="entry name" value="Cytochrome P450"/>
    <property type="match status" value="1"/>
</dbReference>
<dbReference type="EMBL" id="JAWXYG010000004">
    <property type="protein sequence ID" value="KAK4276075.1"/>
    <property type="molecule type" value="Genomic_DNA"/>
</dbReference>
<dbReference type="GO" id="GO:0020037">
    <property type="term" value="F:heme binding"/>
    <property type="evidence" value="ECO:0007669"/>
    <property type="project" value="InterPro"/>
</dbReference>
<dbReference type="GO" id="GO:0005506">
    <property type="term" value="F:iron ion binding"/>
    <property type="evidence" value="ECO:0007669"/>
    <property type="project" value="InterPro"/>
</dbReference>
<keyword evidence="7" id="KW-0472">Membrane</keyword>
<evidence type="ECO:0000256" key="5">
    <source>
        <dbReference type="PIRSR" id="PIRSR602401-1"/>
    </source>
</evidence>
<proteinExistence type="inferred from homology"/>
<comment type="similarity">
    <text evidence="1 6">Belongs to the cytochrome P450 family.</text>
</comment>
<sequence>MDYSTLMLVLAFIFSCLWIIFFRQNQNPKIFKLPPGPLPFPIIGNILEIGENPHQSLSQLSKTYGSLMTIKLGSITTIVISSPDLAKEAFQKHDLAFSGRTVPHTLQTDDHHKVSVVLLDPSLQWKTLRRTCITKIFSSSQLDSTQNLRLSKLQEMLEYVNECCRKSETLDIGELAFTTVLNSLTSTLFSIDLAGFASDSSREFRGLVWGIMEEGGRPNISDSFPCLRVLDPQGARSRMDKYSRKLLKILDDIVGKRMELIGASTMEPDSDVHKDVLNSLLGQKEDKTQLGRLEIVHLFGDLLVAGTDTTSSTVEWAMAELLRNPEKLEKLRNELQQVIGDEDINIEESQITKLPFLRAVLKETLRLHPPVPLLLPRKALEDAEICGFTVPKNAQILINVWAMGRDSSIWCSPDQFMPERFLESEIDFKGHDFQLIPFGGGRRICPGLPLAFRSVNLMLASLIHKYNWKLADDLQPHEINMEEKFGLTLKRVHPLRALPSNT</sequence>
<name>A0AAE1JSL0_9FABA</name>
<dbReference type="GO" id="GO:0016705">
    <property type="term" value="F:oxidoreductase activity, acting on paired donors, with incorporation or reduction of molecular oxygen"/>
    <property type="evidence" value="ECO:0007669"/>
    <property type="project" value="InterPro"/>
</dbReference>
<keyword evidence="7" id="KW-0812">Transmembrane</keyword>
<dbReference type="PRINTS" id="PR00385">
    <property type="entry name" value="P450"/>
</dbReference>
<keyword evidence="9" id="KW-1185">Reference proteome</keyword>
<organism evidence="8 9">
    <name type="scientific">Acacia crassicarpa</name>
    <name type="common">northern wattle</name>
    <dbReference type="NCBI Taxonomy" id="499986"/>
    <lineage>
        <taxon>Eukaryota</taxon>
        <taxon>Viridiplantae</taxon>
        <taxon>Streptophyta</taxon>
        <taxon>Embryophyta</taxon>
        <taxon>Tracheophyta</taxon>
        <taxon>Spermatophyta</taxon>
        <taxon>Magnoliopsida</taxon>
        <taxon>eudicotyledons</taxon>
        <taxon>Gunneridae</taxon>
        <taxon>Pentapetalae</taxon>
        <taxon>rosids</taxon>
        <taxon>fabids</taxon>
        <taxon>Fabales</taxon>
        <taxon>Fabaceae</taxon>
        <taxon>Caesalpinioideae</taxon>
        <taxon>mimosoid clade</taxon>
        <taxon>Acacieae</taxon>
        <taxon>Acacia</taxon>
    </lineage>
</organism>
<evidence type="ECO:0000256" key="4">
    <source>
        <dbReference type="ARBA" id="ARBA00023004"/>
    </source>
</evidence>
<evidence type="ECO:0000256" key="7">
    <source>
        <dbReference type="SAM" id="Phobius"/>
    </source>
</evidence>